<dbReference type="EMBL" id="MLKD01000005">
    <property type="protein sequence ID" value="OQE26286.1"/>
    <property type="molecule type" value="Genomic_DNA"/>
</dbReference>
<feature type="transmembrane region" description="Helical" evidence="7">
    <location>
        <begin position="75"/>
        <end position="95"/>
    </location>
</feature>
<evidence type="ECO:0000256" key="1">
    <source>
        <dbReference type="ARBA" id="ARBA00004141"/>
    </source>
</evidence>
<feature type="domain" description="Rhodopsin" evidence="8">
    <location>
        <begin position="28"/>
        <end position="254"/>
    </location>
</feature>
<keyword evidence="2 7" id="KW-0812">Transmembrane</keyword>
<name>A0A1V6TJD9_9EURO</name>
<evidence type="ECO:0000256" key="4">
    <source>
        <dbReference type="ARBA" id="ARBA00023136"/>
    </source>
</evidence>
<feature type="compositionally biased region" description="Polar residues" evidence="6">
    <location>
        <begin position="262"/>
        <end position="287"/>
    </location>
</feature>
<dbReference type="STRING" id="303698.A0A1V6TJD9"/>
<dbReference type="Pfam" id="PF20684">
    <property type="entry name" value="Fung_rhodopsin"/>
    <property type="match status" value="1"/>
</dbReference>
<keyword evidence="10" id="KW-1185">Reference proteome</keyword>
<evidence type="ECO:0000256" key="2">
    <source>
        <dbReference type="ARBA" id="ARBA00022692"/>
    </source>
</evidence>
<evidence type="ECO:0000313" key="10">
    <source>
        <dbReference type="Proteomes" id="UP000191285"/>
    </source>
</evidence>
<feature type="transmembrane region" description="Helical" evidence="7">
    <location>
        <begin position="158"/>
        <end position="178"/>
    </location>
</feature>
<comment type="subcellular location">
    <subcellularLocation>
        <location evidence="1">Membrane</location>
        <topology evidence="1">Multi-pass membrane protein</topology>
    </subcellularLocation>
</comment>
<comment type="similarity">
    <text evidence="5">Belongs to the SAT4 family.</text>
</comment>
<dbReference type="AlphaFoldDB" id="A0A1V6TJD9"/>
<feature type="region of interest" description="Disordered" evidence="6">
    <location>
        <begin position="262"/>
        <end position="293"/>
    </location>
</feature>
<dbReference type="PANTHER" id="PTHR33048:SF47">
    <property type="entry name" value="INTEGRAL MEMBRANE PROTEIN-RELATED"/>
    <property type="match status" value="1"/>
</dbReference>
<organism evidence="9 10">
    <name type="scientific">Penicillium steckii</name>
    <dbReference type="NCBI Taxonomy" id="303698"/>
    <lineage>
        <taxon>Eukaryota</taxon>
        <taxon>Fungi</taxon>
        <taxon>Dikarya</taxon>
        <taxon>Ascomycota</taxon>
        <taxon>Pezizomycotina</taxon>
        <taxon>Eurotiomycetes</taxon>
        <taxon>Eurotiomycetidae</taxon>
        <taxon>Eurotiales</taxon>
        <taxon>Aspergillaceae</taxon>
        <taxon>Penicillium</taxon>
    </lineage>
</organism>
<dbReference type="PANTHER" id="PTHR33048">
    <property type="entry name" value="PTH11-LIKE INTEGRAL MEMBRANE PROTEIN (AFU_ORTHOLOGUE AFUA_5G11245)"/>
    <property type="match status" value="1"/>
</dbReference>
<evidence type="ECO:0000256" key="6">
    <source>
        <dbReference type="SAM" id="MobiDB-lite"/>
    </source>
</evidence>
<comment type="caution">
    <text evidence="9">The sequence shown here is derived from an EMBL/GenBank/DDBJ whole genome shotgun (WGS) entry which is preliminary data.</text>
</comment>
<sequence length="321" mass="35349">MNNSGGTPVMVMTVRAVVGVMAALPLLLYIRGVVRKAFGIDDYLVICALLSPSMELVTIRLMYPEKLATMSYLVYISLCTYLFVAAAVKISLLAFIMRVFPGKFIRYYGYGVIVFLIALTISGAIPLILQCKPVSAGWDSTITDKKCFSADTLFDIEMYQGVLMFVVDIVIITMPIPTIWKLQMPLKNRLVIISLFSLGLIACAASLARLPTLSYQKNATDFSYAGASSLIWMNVEFSLGLVAGSLPSLRVLVSSWIKFGSSNKTSNKTRSQSGHPSYPLTNQSRWTQKAMGRSRDLETFGSLASESQERIVLQTNVPDKV</sequence>
<feature type="transmembrane region" description="Helical" evidence="7">
    <location>
        <begin position="43"/>
        <end position="63"/>
    </location>
</feature>
<proteinExistence type="inferred from homology"/>
<evidence type="ECO:0000313" key="9">
    <source>
        <dbReference type="EMBL" id="OQE26286.1"/>
    </source>
</evidence>
<gene>
    <name evidence="9" type="ORF">PENSTE_c005G06944</name>
</gene>
<dbReference type="InterPro" id="IPR049326">
    <property type="entry name" value="Rhodopsin_dom_fungi"/>
</dbReference>
<evidence type="ECO:0000259" key="8">
    <source>
        <dbReference type="Pfam" id="PF20684"/>
    </source>
</evidence>
<evidence type="ECO:0000256" key="5">
    <source>
        <dbReference type="ARBA" id="ARBA00038359"/>
    </source>
</evidence>
<protein>
    <recommendedName>
        <fullName evidence="8">Rhodopsin domain-containing protein</fullName>
    </recommendedName>
</protein>
<dbReference type="OrthoDB" id="4525788at2759"/>
<evidence type="ECO:0000256" key="7">
    <source>
        <dbReference type="SAM" id="Phobius"/>
    </source>
</evidence>
<feature type="transmembrane region" description="Helical" evidence="7">
    <location>
        <begin position="230"/>
        <end position="253"/>
    </location>
</feature>
<feature type="transmembrane region" description="Helical" evidence="7">
    <location>
        <begin position="12"/>
        <end position="31"/>
    </location>
</feature>
<dbReference type="Proteomes" id="UP000191285">
    <property type="component" value="Unassembled WGS sequence"/>
</dbReference>
<reference evidence="10" key="1">
    <citation type="journal article" date="2017" name="Nat. Microbiol.">
        <title>Global analysis of biosynthetic gene clusters reveals vast potential of secondary metabolite production in Penicillium species.</title>
        <authorList>
            <person name="Nielsen J.C."/>
            <person name="Grijseels S."/>
            <person name="Prigent S."/>
            <person name="Ji B."/>
            <person name="Dainat J."/>
            <person name="Nielsen K.F."/>
            <person name="Frisvad J.C."/>
            <person name="Workman M."/>
            <person name="Nielsen J."/>
        </authorList>
    </citation>
    <scope>NUCLEOTIDE SEQUENCE [LARGE SCALE GENOMIC DNA]</scope>
    <source>
        <strain evidence="10">IBT 24891</strain>
    </source>
</reference>
<keyword evidence="3 7" id="KW-1133">Transmembrane helix</keyword>
<feature type="transmembrane region" description="Helical" evidence="7">
    <location>
        <begin position="107"/>
        <end position="129"/>
    </location>
</feature>
<evidence type="ECO:0000256" key="3">
    <source>
        <dbReference type="ARBA" id="ARBA00022989"/>
    </source>
</evidence>
<keyword evidence="4 7" id="KW-0472">Membrane</keyword>
<feature type="transmembrane region" description="Helical" evidence="7">
    <location>
        <begin position="190"/>
        <end position="210"/>
    </location>
</feature>
<dbReference type="GO" id="GO:0016020">
    <property type="term" value="C:membrane"/>
    <property type="evidence" value="ECO:0007669"/>
    <property type="project" value="UniProtKB-SubCell"/>
</dbReference>
<dbReference type="InterPro" id="IPR052337">
    <property type="entry name" value="SAT4-like"/>
</dbReference>
<accession>A0A1V6TJD9</accession>